<dbReference type="SUPFAM" id="SSF51735">
    <property type="entry name" value="NAD(P)-binding Rossmann-fold domains"/>
    <property type="match status" value="1"/>
</dbReference>
<dbReference type="Gene3D" id="3.40.50.720">
    <property type="entry name" value="NAD(P)-binding Rossmann-like Domain"/>
    <property type="match status" value="1"/>
</dbReference>
<dbReference type="RefSeq" id="WP_394841217.1">
    <property type="nucleotide sequence ID" value="NZ_CP089982.1"/>
</dbReference>
<dbReference type="Pfam" id="PF00107">
    <property type="entry name" value="ADH_zinc_N"/>
    <property type="match status" value="1"/>
</dbReference>
<comment type="cofactor">
    <cofactor evidence="1 6">
        <name>Zn(2+)</name>
        <dbReference type="ChEBI" id="CHEBI:29105"/>
    </cofactor>
</comment>
<dbReference type="Proteomes" id="UP001379533">
    <property type="component" value="Chromosome"/>
</dbReference>
<dbReference type="InterPro" id="IPR036291">
    <property type="entry name" value="NAD(P)-bd_dom_sf"/>
</dbReference>
<reference evidence="8 9" key="1">
    <citation type="submission" date="2021-12" db="EMBL/GenBank/DDBJ databases">
        <title>Discovery of the Pendulisporaceae a myxobacterial family with distinct sporulation behavior and unique specialized metabolism.</title>
        <authorList>
            <person name="Garcia R."/>
            <person name="Popoff A."/>
            <person name="Bader C.D."/>
            <person name="Loehr J."/>
            <person name="Walesch S."/>
            <person name="Walt C."/>
            <person name="Boldt J."/>
            <person name="Bunk B."/>
            <person name="Haeckl F.J.F.P.J."/>
            <person name="Gunesch A.P."/>
            <person name="Birkelbach J."/>
            <person name="Nuebel U."/>
            <person name="Pietschmann T."/>
            <person name="Bach T."/>
            <person name="Mueller R."/>
        </authorList>
    </citation>
    <scope>NUCLEOTIDE SEQUENCE [LARGE SCALE GENOMIC DNA]</scope>
    <source>
        <strain evidence="8 9">MSr12523</strain>
    </source>
</reference>
<dbReference type="PANTHER" id="PTHR42940:SF7">
    <property type="entry name" value="ALCOHOL DEHYDROGENASE-LIKE N-TERMINAL DOMAIN-CONTAINING PROTEIN"/>
    <property type="match status" value="1"/>
</dbReference>
<dbReference type="Pfam" id="PF08240">
    <property type="entry name" value="ADH_N"/>
    <property type="match status" value="1"/>
</dbReference>
<keyword evidence="5" id="KW-0560">Oxidoreductase</keyword>
<evidence type="ECO:0000256" key="4">
    <source>
        <dbReference type="ARBA" id="ARBA00022833"/>
    </source>
</evidence>
<dbReference type="InterPro" id="IPR013154">
    <property type="entry name" value="ADH-like_N"/>
</dbReference>
<keyword evidence="4 6" id="KW-0862">Zinc</keyword>
<evidence type="ECO:0000256" key="6">
    <source>
        <dbReference type="RuleBase" id="RU361277"/>
    </source>
</evidence>
<dbReference type="EMBL" id="CP089982">
    <property type="protein sequence ID" value="WXA90603.1"/>
    <property type="molecule type" value="Genomic_DNA"/>
</dbReference>
<dbReference type="CDD" id="cd08296">
    <property type="entry name" value="CAD_like"/>
    <property type="match status" value="1"/>
</dbReference>
<comment type="similarity">
    <text evidence="2 6">Belongs to the zinc-containing alcohol dehydrogenase family.</text>
</comment>
<evidence type="ECO:0000259" key="7">
    <source>
        <dbReference type="SMART" id="SM00829"/>
    </source>
</evidence>
<evidence type="ECO:0000256" key="2">
    <source>
        <dbReference type="ARBA" id="ARBA00008072"/>
    </source>
</evidence>
<dbReference type="InterPro" id="IPR002328">
    <property type="entry name" value="ADH_Zn_CS"/>
</dbReference>
<evidence type="ECO:0000313" key="8">
    <source>
        <dbReference type="EMBL" id="WXA90603.1"/>
    </source>
</evidence>
<dbReference type="SUPFAM" id="SSF50129">
    <property type="entry name" value="GroES-like"/>
    <property type="match status" value="1"/>
</dbReference>
<dbReference type="PANTHER" id="PTHR42940">
    <property type="entry name" value="ALCOHOL DEHYDROGENASE 1-RELATED"/>
    <property type="match status" value="1"/>
</dbReference>
<dbReference type="Gene3D" id="3.90.180.10">
    <property type="entry name" value="Medium-chain alcohol dehydrogenases, catalytic domain"/>
    <property type="match status" value="1"/>
</dbReference>
<evidence type="ECO:0000256" key="1">
    <source>
        <dbReference type="ARBA" id="ARBA00001947"/>
    </source>
</evidence>
<organism evidence="8 9">
    <name type="scientific">Pendulispora brunnea</name>
    <dbReference type="NCBI Taxonomy" id="2905690"/>
    <lineage>
        <taxon>Bacteria</taxon>
        <taxon>Pseudomonadati</taxon>
        <taxon>Myxococcota</taxon>
        <taxon>Myxococcia</taxon>
        <taxon>Myxococcales</taxon>
        <taxon>Sorangiineae</taxon>
        <taxon>Pendulisporaceae</taxon>
        <taxon>Pendulispora</taxon>
    </lineage>
</organism>
<evidence type="ECO:0000256" key="5">
    <source>
        <dbReference type="ARBA" id="ARBA00023002"/>
    </source>
</evidence>
<feature type="domain" description="Enoyl reductase (ER)" evidence="7">
    <location>
        <begin position="13"/>
        <end position="334"/>
    </location>
</feature>
<proteinExistence type="inferred from homology"/>
<evidence type="ECO:0000256" key="3">
    <source>
        <dbReference type="ARBA" id="ARBA00022723"/>
    </source>
</evidence>
<protein>
    <submittedName>
        <fullName evidence="8">Alcohol dehydrogenase</fullName>
    </submittedName>
</protein>
<name>A0ABZ2JVV9_9BACT</name>
<dbReference type="InterPro" id="IPR013149">
    <property type="entry name" value="ADH-like_C"/>
</dbReference>
<keyword evidence="9" id="KW-1185">Reference proteome</keyword>
<gene>
    <name evidence="8" type="ORF">LZC95_29620</name>
</gene>
<dbReference type="SMART" id="SM00829">
    <property type="entry name" value="PKS_ER"/>
    <property type="match status" value="1"/>
</dbReference>
<sequence>MQTYRAVQVRQAGTLEIVQRPVPEPGPGEVRIRVEACGVCHTDALTVDNKSRALTYPRVPGHEVAGRIDALGAGVSGWQVGQRVGVGFLGGHCGHCGACRRGLFVDCPNQRISGLTHDGGYAEILVAHVHGLVALPDGLDAREAAPLLCAGVTTYNALRNSPARGGDLVAVQGIGGLGHLGIQYARHMGFRVAAIARGAEKAALATRLGAAHYIDSVEKDPAKALQELGGARVILATAADSKSMGPLVGGLGPRGRMIVVGGSGEPIPVSGTQLIFGGRSVEGALTGSAIDAEDTLAFSVQENVRAMIETVPLENAAEAYARMMSNKARFRMVMTMT</sequence>
<keyword evidence="3 6" id="KW-0479">Metal-binding</keyword>
<dbReference type="InterPro" id="IPR020843">
    <property type="entry name" value="ER"/>
</dbReference>
<evidence type="ECO:0000313" key="9">
    <source>
        <dbReference type="Proteomes" id="UP001379533"/>
    </source>
</evidence>
<dbReference type="PROSITE" id="PS00059">
    <property type="entry name" value="ADH_ZINC"/>
    <property type="match status" value="1"/>
</dbReference>
<dbReference type="InterPro" id="IPR011032">
    <property type="entry name" value="GroES-like_sf"/>
</dbReference>
<accession>A0ABZ2JVV9</accession>